<evidence type="ECO:0000259" key="12">
    <source>
        <dbReference type="PROSITE" id="PS51194"/>
    </source>
</evidence>
<evidence type="ECO:0000256" key="8">
    <source>
        <dbReference type="ARBA" id="ARBA00047984"/>
    </source>
</evidence>
<dbReference type="PROSITE" id="PS51194">
    <property type="entry name" value="HELICASE_CTER"/>
    <property type="match status" value="1"/>
</dbReference>
<dbReference type="InterPro" id="IPR000629">
    <property type="entry name" value="RNA-helicase_DEAD-box_CS"/>
</dbReference>
<evidence type="ECO:0000256" key="7">
    <source>
        <dbReference type="ARBA" id="ARBA00038511"/>
    </source>
</evidence>
<dbReference type="EMBL" id="LT598460">
    <property type="protein sequence ID" value="SCU77935.1"/>
    <property type="molecule type" value="Genomic_DNA"/>
</dbReference>
<dbReference type="SMART" id="SM00487">
    <property type="entry name" value="DEXDc"/>
    <property type="match status" value="1"/>
</dbReference>
<name>A0A1G4IMV1_9SACH</name>
<evidence type="ECO:0000256" key="4">
    <source>
        <dbReference type="ARBA" id="ARBA00022806"/>
    </source>
</evidence>
<dbReference type="InterPro" id="IPR001650">
    <property type="entry name" value="Helicase_C-like"/>
</dbReference>
<dbReference type="InterPro" id="IPR027417">
    <property type="entry name" value="P-loop_NTPase"/>
</dbReference>
<dbReference type="GO" id="GO:0003724">
    <property type="term" value="F:RNA helicase activity"/>
    <property type="evidence" value="ECO:0007669"/>
    <property type="project" value="UniProtKB-EC"/>
</dbReference>
<feature type="compositionally biased region" description="Basic and acidic residues" evidence="10">
    <location>
        <begin position="46"/>
        <end position="69"/>
    </location>
</feature>
<feature type="short sequence motif" description="Q motif" evidence="9">
    <location>
        <begin position="266"/>
        <end position="295"/>
    </location>
</feature>
<dbReference type="CDD" id="cd18787">
    <property type="entry name" value="SF2_C_DEAD"/>
    <property type="match status" value="1"/>
</dbReference>
<dbReference type="OrthoDB" id="196131at2759"/>
<comment type="catalytic activity">
    <reaction evidence="8">
        <text>ATP + H2O = ADP + phosphate + H(+)</text>
        <dbReference type="Rhea" id="RHEA:13065"/>
        <dbReference type="ChEBI" id="CHEBI:15377"/>
        <dbReference type="ChEBI" id="CHEBI:15378"/>
        <dbReference type="ChEBI" id="CHEBI:30616"/>
        <dbReference type="ChEBI" id="CHEBI:43474"/>
        <dbReference type="ChEBI" id="CHEBI:456216"/>
        <dbReference type="EC" id="3.6.4.13"/>
    </reaction>
</comment>
<evidence type="ECO:0000313" key="14">
    <source>
        <dbReference type="EMBL" id="SCU77935.1"/>
    </source>
</evidence>
<evidence type="ECO:0000256" key="6">
    <source>
        <dbReference type="ARBA" id="ARBA00023187"/>
    </source>
</evidence>
<evidence type="ECO:0000256" key="5">
    <source>
        <dbReference type="ARBA" id="ARBA00022840"/>
    </source>
</evidence>
<dbReference type="InterPro" id="IPR014014">
    <property type="entry name" value="RNA_helicase_DEAD_Q_motif"/>
</dbReference>
<dbReference type="Proteomes" id="UP000190274">
    <property type="component" value="Chromosome A"/>
</dbReference>
<dbReference type="GO" id="GO:0005524">
    <property type="term" value="F:ATP binding"/>
    <property type="evidence" value="ECO:0007669"/>
    <property type="project" value="UniProtKB-KW"/>
</dbReference>
<dbReference type="SMART" id="SM00490">
    <property type="entry name" value="HELICc"/>
    <property type="match status" value="1"/>
</dbReference>
<dbReference type="GO" id="GO:0000348">
    <property type="term" value="P:mRNA branch site recognition"/>
    <property type="evidence" value="ECO:0007669"/>
    <property type="project" value="EnsemblFungi"/>
</dbReference>
<keyword evidence="4" id="KW-0347">Helicase</keyword>
<evidence type="ECO:0000256" key="10">
    <source>
        <dbReference type="SAM" id="MobiDB-lite"/>
    </source>
</evidence>
<keyword evidence="3" id="KW-0378">Hydrolase</keyword>
<feature type="domain" description="DEAD-box RNA helicase Q" evidence="13">
    <location>
        <begin position="266"/>
        <end position="295"/>
    </location>
</feature>
<feature type="region of interest" description="Disordered" evidence="10">
    <location>
        <begin position="33"/>
        <end position="95"/>
    </location>
</feature>
<dbReference type="Pfam" id="PF00270">
    <property type="entry name" value="DEAD"/>
    <property type="match status" value="1"/>
</dbReference>
<dbReference type="SUPFAM" id="SSF52540">
    <property type="entry name" value="P-loop containing nucleoside triphosphate hydrolases"/>
    <property type="match status" value="2"/>
</dbReference>
<evidence type="ECO:0000256" key="2">
    <source>
        <dbReference type="ARBA" id="ARBA00022741"/>
    </source>
</evidence>
<dbReference type="PROSITE" id="PS00039">
    <property type="entry name" value="DEAD_ATP_HELICASE"/>
    <property type="match status" value="1"/>
</dbReference>
<dbReference type="STRING" id="1266660.A0A1G4IMV1"/>
<sequence>MSAVSADVKKKLLLERRNKWKQKKAEFDALKVQQETNLNISDGNDESDRARKLAERKSKLESWRQKRSENAQADVAKLTGSQRGNKTGKAGKKRIFDDSDEEENVTKVQLFHPVGISVENDERGKIETDLISKNDSPQGGDDPLERFMNTLDKLDDSSTFASSEVLHGIGNNKDINSDVDGDEFVHGTEGDHIDEVETEFRRLKKLKSKKRVKKIAFGDRGFEPFTKNFYVVPEEIRNMTDTEVDELRLSLDNVIVKGQDCPRPILKWSHLGLTTDIMNLITQELRFLSPTPIQAQAIPAIMSGRDVIGISKTGSGKTVSFLLPLMRQIRSLRPLSKDETGPLGLILAPTRELAVQIHQELVIFTRGMPNVRSICCTGGSELKKQINDLKRGVEVVVATPGRFIDLLTLNSGKLLHTERVTFVVMDEADRLFDLGFEPQITEIMKTVRPDKQCVLFSATFPAKLKSFASRILTSPISITINSKSLINENIEQRLEIYDSDDKKFEGLLYLLDRRSSSNVDNDEQDEKTIVFVSSQQICDLIQMKLADANYTVYAIHAGKPYNERASNLEKFKNTKNGILLCTEVLSRGLNVPEVSLVIIYNAVKTFAQYVHTTGRTARGANHGVAITLLLADEFAASYILNKSFRDNEVEALPSETSASLKAMAEKFESGMKTGKYRLTKGFGGKGLEHMEKINDVKHDEELKQYGVGERDANAGSHHEPDENLEQITVPKLDYVFHQSNTGSSHTTYSAEVNVNDLPQVVRWEATKNTTLSFVIHETACSITNRGKFYPDGGGPTKVGDEPKLYLLIEAQEEKDVRLAIELLEEKVREGVKKFSVQEARSTKF</sequence>
<dbReference type="Gene3D" id="3.40.50.300">
    <property type="entry name" value="P-loop containing nucleotide triphosphate hydrolases"/>
    <property type="match status" value="2"/>
</dbReference>
<keyword evidence="6" id="KW-0508">mRNA splicing</keyword>
<dbReference type="PROSITE" id="PS51192">
    <property type="entry name" value="HELICASE_ATP_BIND_1"/>
    <property type="match status" value="1"/>
</dbReference>
<keyword evidence="15" id="KW-1185">Reference proteome</keyword>
<dbReference type="GO" id="GO:0003676">
    <property type="term" value="F:nucleic acid binding"/>
    <property type="evidence" value="ECO:0007669"/>
    <property type="project" value="InterPro"/>
</dbReference>
<dbReference type="GO" id="GO:0016787">
    <property type="term" value="F:hydrolase activity"/>
    <property type="evidence" value="ECO:0007669"/>
    <property type="project" value="UniProtKB-KW"/>
</dbReference>
<keyword evidence="6" id="KW-0507">mRNA processing</keyword>
<reference evidence="14 15" key="1">
    <citation type="submission" date="2016-03" db="EMBL/GenBank/DDBJ databases">
        <authorList>
            <person name="Devillers H."/>
        </authorList>
    </citation>
    <scope>NUCLEOTIDE SEQUENCE [LARGE SCALE GENOMIC DNA]</scope>
    <source>
        <strain evidence="14">CBS 10888</strain>
    </source>
</reference>
<evidence type="ECO:0000256" key="9">
    <source>
        <dbReference type="PROSITE-ProRule" id="PRU00552"/>
    </source>
</evidence>
<comment type="similarity">
    <text evidence="7">Belongs to the DEAD box helicase family. DDX46/PRP5 subfamily.</text>
</comment>
<dbReference type="AlphaFoldDB" id="A0A1G4IMV1"/>
<feature type="domain" description="Helicase ATP-binding" evidence="11">
    <location>
        <begin position="298"/>
        <end position="478"/>
    </location>
</feature>
<dbReference type="InterPro" id="IPR014001">
    <property type="entry name" value="Helicase_ATP-bd"/>
</dbReference>
<evidence type="ECO:0000256" key="3">
    <source>
        <dbReference type="ARBA" id="ARBA00022801"/>
    </source>
</evidence>
<evidence type="ECO:0000256" key="1">
    <source>
        <dbReference type="ARBA" id="ARBA00012552"/>
    </source>
</evidence>
<accession>A0A1G4IMV1</accession>
<protein>
    <recommendedName>
        <fullName evidence="1">RNA helicase</fullName>
        <ecNumber evidence="1">3.6.4.13</ecNumber>
    </recommendedName>
</protein>
<gene>
    <name evidence="14" type="ORF">LADA_0A02960G</name>
</gene>
<organism evidence="14 15">
    <name type="scientific">Lachancea dasiensis</name>
    <dbReference type="NCBI Taxonomy" id="1072105"/>
    <lineage>
        <taxon>Eukaryota</taxon>
        <taxon>Fungi</taxon>
        <taxon>Dikarya</taxon>
        <taxon>Ascomycota</taxon>
        <taxon>Saccharomycotina</taxon>
        <taxon>Saccharomycetes</taxon>
        <taxon>Saccharomycetales</taxon>
        <taxon>Saccharomycetaceae</taxon>
        <taxon>Lachancea</taxon>
    </lineage>
</organism>
<proteinExistence type="inferred from homology"/>
<dbReference type="PROSITE" id="PS51195">
    <property type="entry name" value="Q_MOTIF"/>
    <property type="match status" value="1"/>
</dbReference>
<dbReference type="Pfam" id="PF23469">
    <property type="entry name" value="KH_12"/>
    <property type="match status" value="1"/>
</dbReference>
<dbReference type="PANTHER" id="PTHR47958">
    <property type="entry name" value="ATP-DEPENDENT RNA HELICASE DBP3"/>
    <property type="match status" value="1"/>
</dbReference>
<feature type="domain" description="Helicase C-terminal" evidence="12">
    <location>
        <begin position="503"/>
        <end position="664"/>
    </location>
</feature>
<feature type="compositionally biased region" description="Polar residues" evidence="10">
    <location>
        <begin position="33"/>
        <end position="42"/>
    </location>
</feature>
<evidence type="ECO:0000259" key="13">
    <source>
        <dbReference type="PROSITE" id="PS51195"/>
    </source>
</evidence>
<keyword evidence="5" id="KW-0067">ATP-binding</keyword>
<dbReference type="InterPro" id="IPR011545">
    <property type="entry name" value="DEAD/DEAH_box_helicase_dom"/>
</dbReference>
<keyword evidence="2" id="KW-0547">Nucleotide-binding</keyword>
<dbReference type="EC" id="3.6.4.13" evidence="1"/>
<dbReference type="Pfam" id="PF00271">
    <property type="entry name" value="Helicase_C"/>
    <property type="match status" value="1"/>
</dbReference>
<evidence type="ECO:0000313" key="15">
    <source>
        <dbReference type="Proteomes" id="UP000190274"/>
    </source>
</evidence>
<dbReference type="InterPro" id="IPR056149">
    <property type="entry name" value="PRP5/DDX46/KHDC4_KH"/>
</dbReference>
<evidence type="ECO:0000259" key="11">
    <source>
        <dbReference type="PROSITE" id="PS51192"/>
    </source>
</evidence>